<gene>
    <name evidence="2" type="ORF">D1781_10325</name>
</gene>
<dbReference type="EMBL" id="QXTG01000002">
    <property type="protein sequence ID" value="RIX27913.1"/>
    <property type="molecule type" value="Genomic_DNA"/>
</dbReference>
<sequence>MTDEQRTGPRRAVVVGILPDQPLWVVQVAADYARSFDADLVCVAADATRYAYQELPDGTLLTAPIDPDLAASGPMFSEERLAEVGSVIAPSGVPWRMRELVGVAADALMRVADEEDALMIVVGARPGGFRGALRQVFTGSVALRLAHRQYRPVVVVPTAPEETDAALLADLG</sequence>
<dbReference type="RefSeq" id="WP_119482223.1">
    <property type="nucleotide sequence ID" value="NZ_QXTG01000002.1"/>
</dbReference>
<dbReference type="InterPro" id="IPR014729">
    <property type="entry name" value="Rossmann-like_a/b/a_fold"/>
</dbReference>
<name>A0A3A1TUH7_9MICO</name>
<dbReference type="SUPFAM" id="SSF52402">
    <property type="entry name" value="Adenine nucleotide alpha hydrolases-like"/>
    <property type="match status" value="1"/>
</dbReference>
<dbReference type="Proteomes" id="UP000265742">
    <property type="component" value="Unassembled WGS sequence"/>
</dbReference>
<feature type="domain" description="UspA" evidence="1">
    <location>
        <begin position="11"/>
        <end position="157"/>
    </location>
</feature>
<dbReference type="Gene3D" id="3.40.50.620">
    <property type="entry name" value="HUPs"/>
    <property type="match status" value="1"/>
</dbReference>
<dbReference type="CDD" id="cd00293">
    <property type="entry name" value="USP-like"/>
    <property type="match status" value="1"/>
</dbReference>
<dbReference type="AlphaFoldDB" id="A0A3A1TUH7"/>
<dbReference type="Pfam" id="PF00582">
    <property type="entry name" value="Usp"/>
    <property type="match status" value="1"/>
</dbReference>
<protein>
    <submittedName>
        <fullName evidence="2">Universal stress protein</fullName>
    </submittedName>
</protein>
<evidence type="ECO:0000313" key="3">
    <source>
        <dbReference type="Proteomes" id="UP000265742"/>
    </source>
</evidence>
<comment type="caution">
    <text evidence="2">The sequence shown here is derived from an EMBL/GenBank/DDBJ whole genome shotgun (WGS) entry which is preliminary data.</text>
</comment>
<accession>A0A3A1TUH7</accession>
<proteinExistence type="predicted"/>
<dbReference type="InterPro" id="IPR006016">
    <property type="entry name" value="UspA"/>
</dbReference>
<evidence type="ECO:0000259" key="1">
    <source>
        <dbReference type="Pfam" id="PF00582"/>
    </source>
</evidence>
<evidence type="ECO:0000313" key="2">
    <source>
        <dbReference type="EMBL" id="RIX27913.1"/>
    </source>
</evidence>
<keyword evidence="3" id="KW-1185">Reference proteome</keyword>
<reference evidence="3" key="1">
    <citation type="submission" date="2018-09" db="EMBL/GenBank/DDBJ databases">
        <authorList>
            <person name="Kim I."/>
        </authorList>
    </citation>
    <scope>NUCLEOTIDE SEQUENCE [LARGE SCALE GENOMIC DNA]</scope>
    <source>
        <strain evidence="3">DD4a</strain>
    </source>
</reference>
<dbReference type="OrthoDB" id="3213322at2"/>
<organism evidence="2 3">
    <name type="scientific">Amnibacterium setariae</name>
    <dbReference type="NCBI Taxonomy" id="2306585"/>
    <lineage>
        <taxon>Bacteria</taxon>
        <taxon>Bacillati</taxon>
        <taxon>Actinomycetota</taxon>
        <taxon>Actinomycetes</taxon>
        <taxon>Micrococcales</taxon>
        <taxon>Microbacteriaceae</taxon>
        <taxon>Amnibacterium</taxon>
    </lineage>
</organism>